<dbReference type="InterPro" id="IPR044068">
    <property type="entry name" value="CB"/>
</dbReference>
<evidence type="ECO:0000256" key="1">
    <source>
        <dbReference type="ARBA" id="ARBA00022908"/>
    </source>
</evidence>
<accession>A0A239AA77</accession>
<dbReference type="Gene3D" id="1.10.150.130">
    <property type="match status" value="1"/>
</dbReference>
<evidence type="ECO:0000256" key="2">
    <source>
        <dbReference type="ARBA" id="ARBA00023125"/>
    </source>
</evidence>
<dbReference type="GO" id="GO:0006310">
    <property type="term" value="P:DNA recombination"/>
    <property type="evidence" value="ECO:0007669"/>
    <property type="project" value="UniProtKB-KW"/>
</dbReference>
<keyword evidence="1" id="KW-0229">DNA integration</keyword>
<evidence type="ECO:0000313" key="6">
    <source>
        <dbReference type="EMBL" id="SNR92537.1"/>
    </source>
</evidence>
<evidence type="ECO:0000256" key="3">
    <source>
        <dbReference type="ARBA" id="ARBA00023172"/>
    </source>
</evidence>
<feature type="domain" description="Core-binding (CB)" evidence="5">
    <location>
        <begin position="146"/>
        <end position="243"/>
    </location>
</feature>
<dbReference type="GO" id="GO:0003677">
    <property type="term" value="F:DNA binding"/>
    <property type="evidence" value="ECO:0007669"/>
    <property type="project" value="UniProtKB-UniRule"/>
</dbReference>
<keyword evidence="3" id="KW-0233">DNA recombination</keyword>
<dbReference type="GO" id="GO:0015074">
    <property type="term" value="P:DNA integration"/>
    <property type="evidence" value="ECO:0007669"/>
    <property type="project" value="UniProtKB-KW"/>
</dbReference>
<keyword evidence="2 4" id="KW-0238">DNA-binding</keyword>
<dbReference type="InterPro" id="IPR013762">
    <property type="entry name" value="Integrase-like_cat_sf"/>
</dbReference>
<evidence type="ECO:0000313" key="7">
    <source>
        <dbReference type="Proteomes" id="UP000198379"/>
    </source>
</evidence>
<dbReference type="AlphaFoldDB" id="A0A239AA77"/>
<gene>
    <name evidence="6" type="ORF">SAMN06265376_104277</name>
</gene>
<keyword evidence="7" id="KW-1185">Reference proteome</keyword>
<dbReference type="InterPro" id="IPR010998">
    <property type="entry name" value="Integrase_recombinase_N"/>
</dbReference>
<dbReference type="PROSITE" id="PS51900">
    <property type="entry name" value="CB"/>
    <property type="match status" value="1"/>
</dbReference>
<evidence type="ECO:0000256" key="4">
    <source>
        <dbReference type="PROSITE-ProRule" id="PRU01248"/>
    </source>
</evidence>
<dbReference type="RefSeq" id="WP_089372083.1">
    <property type="nucleotide sequence ID" value="NZ_BMEP01000007.1"/>
</dbReference>
<evidence type="ECO:0000259" key="5">
    <source>
        <dbReference type="PROSITE" id="PS51900"/>
    </source>
</evidence>
<organism evidence="6 7">
    <name type="scientific">Dokdonia pacifica</name>
    <dbReference type="NCBI Taxonomy" id="1627892"/>
    <lineage>
        <taxon>Bacteria</taxon>
        <taxon>Pseudomonadati</taxon>
        <taxon>Bacteroidota</taxon>
        <taxon>Flavobacteriia</taxon>
        <taxon>Flavobacteriales</taxon>
        <taxon>Flavobacteriaceae</taxon>
        <taxon>Dokdonia</taxon>
    </lineage>
</organism>
<dbReference type="EMBL" id="FZNY01000004">
    <property type="protein sequence ID" value="SNR92537.1"/>
    <property type="molecule type" value="Genomic_DNA"/>
</dbReference>
<reference evidence="6 7" key="1">
    <citation type="submission" date="2017-06" db="EMBL/GenBank/DDBJ databases">
        <authorList>
            <person name="Kim H.J."/>
            <person name="Triplett B.A."/>
        </authorList>
    </citation>
    <scope>NUCLEOTIDE SEQUENCE [LARGE SCALE GENOMIC DNA]</scope>
    <source>
        <strain evidence="6 7">DSM 25597</strain>
    </source>
</reference>
<dbReference type="Gene3D" id="1.10.443.10">
    <property type="entry name" value="Intergrase catalytic core"/>
    <property type="match status" value="1"/>
</dbReference>
<dbReference type="InterPro" id="IPR011010">
    <property type="entry name" value="DNA_brk_join_enz"/>
</dbReference>
<name>A0A239AA77_9FLAO</name>
<dbReference type="SUPFAM" id="SSF56349">
    <property type="entry name" value="DNA breaking-rejoining enzymes"/>
    <property type="match status" value="1"/>
</dbReference>
<dbReference type="OrthoDB" id="1314641at2"/>
<proteinExistence type="predicted"/>
<protein>
    <recommendedName>
        <fullName evidence="5">Core-binding (CB) domain-containing protein</fullName>
    </recommendedName>
</protein>
<sequence length="483" mass="56942">MKVLHIPHRSRLKGQTIICNRCKSKGYCTTKTKEGKTKWICKNTGKRLSTCANPASHRFVSTLYNPFTQKSDIIIRHQTRDFWVFRKRHNELLNVEQELKYFYRTGEIAQAKAIVDGFKNSTKQKKQKIQEELQIDARAIHITPETYLESAMVIYSEFLDGKRGEDWEKRPSIRSTITSYKRALERFHECLTNNGYQPELISLNEINKTHLHLWVREVKKRYNANKTQNHYLNNVNTFLKWCSSRGAGTISNALEHVKRGKTTGDTTIASLDDFKYMITLISPERSIEEYTWKDNKTGQLKKKTRRHYKTWLKDGFWLTLLLGGRGDDISHFRWSEVNKKTNDNGSEDYWIELFDNKYYKQHDVKRFNYVPMYKQTYNILLELGLNEKWGSDDFVIAPDFENRERLKTILSTSFHWYWKDVAGLNPNVKFKSLRSTFITLASLSATGDKWQLIQKHTNMETTRKHYFEKSHAVSEMFGDEFGG</sequence>
<dbReference type="Proteomes" id="UP000198379">
    <property type="component" value="Unassembled WGS sequence"/>
</dbReference>